<dbReference type="Gramene" id="C.cajan_32730.t">
    <property type="protein sequence ID" value="C.cajan_32730.t.cds1"/>
    <property type="gene ID" value="C.cajan_32730"/>
</dbReference>
<proteinExistence type="inferred from homology"/>
<name>A0A151RIF0_CAJCA</name>
<gene>
    <name evidence="4" type="ORF">KK1_036305</name>
</gene>
<dbReference type="STRING" id="3821.A0A151RIF0"/>
<sequence length="337" mass="37127">MSFLRKTPNLTLNSLSTLRRFATTLAVKPFPDDPTVAYYDDLVADAGSSGDFHALRDVLNKRIQDGFFNTKRTFSFITATTFSTSLIDNITATFSHLNEGITRRNALDSLVTRLCKLRRVDDALRVIDSLARDGVCAPTVCTFYPVLNLLTREKSMGHARRVVDHMAGLGVGLDLTAHNFFLMAHCFAGDLEAAVGVLRRMEEEGMGEDARTFDALVVGACRAGKVEGAMMVVRRMVDDGVPMLYSTHMSVIGALLKMKSHELAVRYVRSFVGKDEKLDAELLGCLASKLVNLKMGKVALSILEEMNQRGLPMGYKLKKFYEENGGNENGARVDGVV</sequence>
<dbReference type="InterPro" id="IPR002885">
    <property type="entry name" value="PPR_rpt"/>
</dbReference>
<dbReference type="InterPro" id="IPR011990">
    <property type="entry name" value="TPR-like_helical_dom_sf"/>
</dbReference>
<keyword evidence="2" id="KW-0677">Repeat</keyword>
<dbReference type="EMBL" id="KQ483724">
    <property type="protein sequence ID" value="KYP42263.1"/>
    <property type="molecule type" value="Genomic_DNA"/>
</dbReference>
<evidence type="ECO:0000256" key="2">
    <source>
        <dbReference type="ARBA" id="ARBA00022737"/>
    </source>
</evidence>
<evidence type="ECO:0000256" key="1">
    <source>
        <dbReference type="ARBA" id="ARBA00007626"/>
    </source>
</evidence>
<evidence type="ECO:0000256" key="3">
    <source>
        <dbReference type="PROSITE-ProRule" id="PRU00708"/>
    </source>
</evidence>
<dbReference type="AlphaFoldDB" id="A0A151RIF0"/>
<organism evidence="4 5">
    <name type="scientific">Cajanus cajan</name>
    <name type="common">Pigeon pea</name>
    <name type="synonym">Cajanus indicus</name>
    <dbReference type="NCBI Taxonomy" id="3821"/>
    <lineage>
        <taxon>Eukaryota</taxon>
        <taxon>Viridiplantae</taxon>
        <taxon>Streptophyta</taxon>
        <taxon>Embryophyta</taxon>
        <taxon>Tracheophyta</taxon>
        <taxon>Spermatophyta</taxon>
        <taxon>Magnoliopsida</taxon>
        <taxon>eudicotyledons</taxon>
        <taxon>Gunneridae</taxon>
        <taxon>Pentapetalae</taxon>
        <taxon>rosids</taxon>
        <taxon>fabids</taxon>
        <taxon>Fabales</taxon>
        <taxon>Fabaceae</taxon>
        <taxon>Papilionoideae</taxon>
        <taxon>50 kb inversion clade</taxon>
        <taxon>NPAAA clade</taxon>
        <taxon>indigoferoid/millettioid clade</taxon>
        <taxon>Phaseoleae</taxon>
        <taxon>Cajanus</taxon>
    </lineage>
</organism>
<dbReference type="OrthoDB" id="185373at2759"/>
<dbReference type="Pfam" id="PF01535">
    <property type="entry name" value="PPR"/>
    <property type="match status" value="3"/>
</dbReference>
<protein>
    <submittedName>
        <fullName evidence="4">Uncharacterized protein</fullName>
    </submittedName>
</protein>
<feature type="repeat" description="PPR" evidence="3">
    <location>
        <begin position="209"/>
        <end position="243"/>
    </location>
</feature>
<dbReference type="PROSITE" id="PS51375">
    <property type="entry name" value="PPR"/>
    <property type="match status" value="1"/>
</dbReference>
<evidence type="ECO:0000313" key="5">
    <source>
        <dbReference type="Proteomes" id="UP000075243"/>
    </source>
</evidence>
<comment type="similarity">
    <text evidence="1">Belongs to the PPR family. P subfamily.</text>
</comment>
<keyword evidence="5" id="KW-1185">Reference proteome</keyword>
<dbReference type="Gene3D" id="1.25.40.10">
    <property type="entry name" value="Tetratricopeptide repeat domain"/>
    <property type="match status" value="1"/>
</dbReference>
<dbReference type="OMA" id="YTRRHAY"/>
<accession>A0A151RIF0</accession>
<dbReference type="PANTHER" id="PTHR47936">
    <property type="entry name" value="PPR_LONG DOMAIN-CONTAINING PROTEIN"/>
    <property type="match status" value="1"/>
</dbReference>
<evidence type="ECO:0000313" key="4">
    <source>
        <dbReference type="EMBL" id="KYP42263.1"/>
    </source>
</evidence>
<reference evidence="4" key="1">
    <citation type="journal article" date="2012" name="Nat. Biotechnol.">
        <title>Draft genome sequence of pigeonpea (Cajanus cajan), an orphan legume crop of resource-poor farmers.</title>
        <authorList>
            <person name="Varshney R.K."/>
            <person name="Chen W."/>
            <person name="Li Y."/>
            <person name="Bharti A.K."/>
            <person name="Saxena R.K."/>
            <person name="Schlueter J.A."/>
            <person name="Donoghue M.T."/>
            <person name="Azam S."/>
            <person name="Fan G."/>
            <person name="Whaley A.M."/>
            <person name="Farmer A.D."/>
            <person name="Sheridan J."/>
            <person name="Iwata A."/>
            <person name="Tuteja R."/>
            <person name="Penmetsa R.V."/>
            <person name="Wu W."/>
            <person name="Upadhyaya H.D."/>
            <person name="Yang S.P."/>
            <person name="Shah T."/>
            <person name="Saxena K.B."/>
            <person name="Michael T."/>
            <person name="McCombie W.R."/>
            <person name="Yang B."/>
            <person name="Zhang G."/>
            <person name="Yang H."/>
            <person name="Wang J."/>
            <person name="Spillane C."/>
            <person name="Cook D.R."/>
            <person name="May G.D."/>
            <person name="Xu X."/>
            <person name="Jackson S.A."/>
        </authorList>
    </citation>
    <scope>NUCLEOTIDE SEQUENCE [LARGE SCALE GENOMIC DNA]</scope>
</reference>
<dbReference type="NCBIfam" id="TIGR00756">
    <property type="entry name" value="PPR"/>
    <property type="match status" value="1"/>
</dbReference>
<dbReference type="PANTHER" id="PTHR47936:SF3">
    <property type="entry name" value="PENTACOTRIPEPTIDE-REPEAT REGION OF PRORP DOMAIN-CONTAINING PROTEIN"/>
    <property type="match status" value="1"/>
</dbReference>
<dbReference type="Proteomes" id="UP000075243">
    <property type="component" value="Unassembled WGS sequence"/>
</dbReference>